<dbReference type="PANTHER" id="PTHR11839">
    <property type="entry name" value="UDP/ADP-SUGAR PYROPHOSPHATASE"/>
    <property type="match status" value="1"/>
</dbReference>
<comment type="caution">
    <text evidence="4">The sequence shown here is derived from an EMBL/GenBank/DDBJ whole genome shotgun (WGS) entry which is preliminary data.</text>
</comment>
<dbReference type="PROSITE" id="PS51462">
    <property type="entry name" value="NUDIX"/>
    <property type="match status" value="1"/>
</dbReference>
<accession>A0A9W8CPY9</accession>
<dbReference type="GO" id="GO:0080042">
    <property type="term" value="F:ADP-glucose pyrophosphohydrolase activity"/>
    <property type="evidence" value="ECO:0007669"/>
    <property type="project" value="TreeGrafter"/>
</dbReference>
<dbReference type="InterPro" id="IPR000086">
    <property type="entry name" value="NUDIX_hydrolase_dom"/>
</dbReference>
<sequence length="277" mass="30476">MSSNTYLTKRVLPESRAEIEIECPAHISSIAPLADIERFPPLVYWLNNLDRQIFKQQASSADAAVVVDRISLQSVDVFKSGKIGFVKFAASARRMPENKSIPGVVFLRGGAVAVLLILRTSDRAKRHVLSFQDSDHVVLTVQPRIAVPDLDCAEIPAGMLDGQNGEFSGTAARELEEETGLVIGADELVELTDKGVHPSPGACDEFLRLFACEKYVSENELEAIKGKLSGLRDEGEFITLRLARMKDLCRETSDMKTLAALCLWDRLVSERIATCAE</sequence>
<comment type="cofactor">
    <cofactor evidence="1">
        <name>Mg(2+)</name>
        <dbReference type="ChEBI" id="CHEBI:18420"/>
    </cofactor>
</comment>
<dbReference type="GO" id="GO:0080041">
    <property type="term" value="F:ADP-ribose pyrophosphohydrolase activity"/>
    <property type="evidence" value="ECO:0007669"/>
    <property type="project" value="TreeGrafter"/>
</dbReference>
<dbReference type="OrthoDB" id="10249920at2759"/>
<dbReference type="PANTHER" id="PTHR11839:SF18">
    <property type="entry name" value="NUDIX HYDROLASE DOMAIN-CONTAINING PROTEIN"/>
    <property type="match status" value="1"/>
</dbReference>
<evidence type="ECO:0000313" key="5">
    <source>
        <dbReference type="Proteomes" id="UP001149813"/>
    </source>
</evidence>
<dbReference type="GO" id="GO:0006753">
    <property type="term" value="P:nucleoside phosphate metabolic process"/>
    <property type="evidence" value="ECO:0007669"/>
    <property type="project" value="TreeGrafter"/>
</dbReference>
<organism evidence="4 5">
    <name type="scientific">Coemansia erecta</name>
    <dbReference type="NCBI Taxonomy" id="147472"/>
    <lineage>
        <taxon>Eukaryota</taxon>
        <taxon>Fungi</taxon>
        <taxon>Fungi incertae sedis</taxon>
        <taxon>Zoopagomycota</taxon>
        <taxon>Kickxellomycotina</taxon>
        <taxon>Kickxellomycetes</taxon>
        <taxon>Kickxellales</taxon>
        <taxon>Kickxellaceae</taxon>
        <taxon>Coemansia</taxon>
    </lineage>
</organism>
<gene>
    <name evidence="4" type="ORF">LPJ53_003675</name>
</gene>
<proteinExistence type="predicted"/>
<dbReference type="Pfam" id="PF00293">
    <property type="entry name" value="NUDIX"/>
    <property type="match status" value="1"/>
</dbReference>
<dbReference type="EMBL" id="JANBOJ010000145">
    <property type="protein sequence ID" value="KAJ1721855.1"/>
    <property type="molecule type" value="Genomic_DNA"/>
</dbReference>
<keyword evidence="2" id="KW-0378">Hydrolase</keyword>
<evidence type="ECO:0000256" key="2">
    <source>
        <dbReference type="ARBA" id="ARBA00022801"/>
    </source>
</evidence>
<keyword evidence="5" id="KW-1185">Reference proteome</keyword>
<dbReference type="InterPro" id="IPR015797">
    <property type="entry name" value="NUDIX_hydrolase-like_dom_sf"/>
</dbReference>
<feature type="domain" description="Nudix hydrolase" evidence="3">
    <location>
        <begin position="107"/>
        <end position="267"/>
    </location>
</feature>
<dbReference type="AlphaFoldDB" id="A0A9W8CPY9"/>
<dbReference type="GO" id="GO:0019693">
    <property type="term" value="P:ribose phosphate metabolic process"/>
    <property type="evidence" value="ECO:0007669"/>
    <property type="project" value="TreeGrafter"/>
</dbReference>
<dbReference type="Proteomes" id="UP001149813">
    <property type="component" value="Unassembled WGS sequence"/>
</dbReference>
<dbReference type="Gene3D" id="3.90.79.10">
    <property type="entry name" value="Nucleoside Triphosphate Pyrophosphohydrolase"/>
    <property type="match status" value="1"/>
</dbReference>
<evidence type="ECO:0000259" key="3">
    <source>
        <dbReference type="PROSITE" id="PS51462"/>
    </source>
</evidence>
<reference evidence="4" key="1">
    <citation type="submission" date="2022-07" db="EMBL/GenBank/DDBJ databases">
        <title>Phylogenomic reconstructions and comparative analyses of Kickxellomycotina fungi.</title>
        <authorList>
            <person name="Reynolds N.K."/>
            <person name="Stajich J.E."/>
            <person name="Barry K."/>
            <person name="Grigoriev I.V."/>
            <person name="Crous P."/>
            <person name="Smith M.E."/>
        </authorList>
    </citation>
    <scope>NUCLEOTIDE SEQUENCE</scope>
    <source>
        <strain evidence="4">NBRC 32514</strain>
    </source>
</reference>
<evidence type="ECO:0000256" key="1">
    <source>
        <dbReference type="ARBA" id="ARBA00001946"/>
    </source>
</evidence>
<evidence type="ECO:0000313" key="4">
    <source>
        <dbReference type="EMBL" id="KAJ1721855.1"/>
    </source>
</evidence>
<name>A0A9W8CPY9_9FUNG</name>
<dbReference type="SUPFAM" id="SSF55811">
    <property type="entry name" value="Nudix"/>
    <property type="match status" value="1"/>
</dbReference>
<protein>
    <recommendedName>
        <fullName evidence="3">Nudix hydrolase domain-containing protein</fullName>
    </recommendedName>
</protein>
<dbReference type="CDD" id="cd03424">
    <property type="entry name" value="NUDIX_ADPRase_Nudt5_UGPPase_Nudt14"/>
    <property type="match status" value="1"/>
</dbReference>